<comment type="similarity">
    <text evidence="9">Belongs to the STE12 transcription factor family.</text>
</comment>
<keyword evidence="4 10" id="KW-0863">Zinc-finger</keyword>
<evidence type="ECO:0000313" key="13">
    <source>
        <dbReference type="Proteomes" id="UP000030755"/>
    </source>
</evidence>
<keyword evidence="6" id="KW-0805">Transcription regulation</keyword>
<keyword evidence="7" id="KW-0804">Transcription</keyword>
<dbReference type="GO" id="GO:0008270">
    <property type="term" value="F:zinc ion binding"/>
    <property type="evidence" value="ECO:0007669"/>
    <property type="project" value="UniProtKB-KW"/>
</dbReference>
<evidence type="ECO:0000256" key="6">
    <source>
        <dbReference type="ARBA" id="ARBA00023015"/>
    </source>
</evidence>
<reference evidence="12 13" key="1">
    <citation type="journal article" date="2013" name="Curr. Biol.">
        <title>Shared signatures of parasitism and phylogenomics unite Cryptomycota and microsporidia.</title>
        <authorList>
            <person name="James T.Y."/>
            <person name="Pelin A."/>
            <person name="Bonen L."/>
            <person name="Ahrendt S."/>
            <person name="Sain D."/>
            <person name="Corradi N."/>
            <person name="Stajich J.E."/>
        </authorList>
    </citation>
    <scope>NUCLEOTIDE SEQUENCE [LARGE SCALE GENOMIC DNA]</scope>
    <source>
        <strain evidence="12 13">CSF55</strain>
    </source>
</reference>
<keyword evidence="3" id="KW-0677">Repeat</keyword>
<dbReference type="GO" id="GO:0003700">
    <property type="term" value="F:DNA-binding transcription factor activity"/>
    <property type="evidence" value="ECO:0007669"/>
    <property type="project" value="InterPro"/>
</dbReference>
<dbReference type="Gene3D" id="3.30.160.60">
    <property type="entry name" value="Classic Zinc Finger"/>
    <property type="match status" value="2"/>
</dbReference>
<dbReference type="EMBL" id="KE560384">
    <property type="protein sequence ID" value="EPZ36931.1"/>
    <property type="molecule type" value="Genomic_DNA"/>
</dbReference>
<keyword evidence="8" id="KW-0539">Nucleus</keyword>
<dbReference type="FunFam" id="3.30.160.60:FF:000125">
    <property type="entry name" value="Putative zinc finger protein 143"/>
    <property type="match status" value="1"/>
</dbReference>
<dbReference type="GO" id="GO:0005634">
    <property type="term" value="C:nucleus"/>
    <property type="evidence" value="ECO:0007669"/>
    <property type="project" value="UniProtKB-SubCell"/>
</dbReference>
<evidence type="ECO:0000256" key="3">
    <source>
        <dbReference type="ARBA" id="ARBA00022737"/>
    </source>
</evidence>
<protein>
    <submittedName>
        <fullName evidence="12">Zinc finger, C2H2 domain-containing protein</fullName>
    </submittedName>
</protein>
<feature type="domain" description="C2H2-type" evidence="11">
    <location>
        <begin position="239"/>
        <end position="263"/>
    </location>
</feature>
<sequence>MHFISGADIVKVVCFQYMEATNRPINSLKKFEEGIFSDLRSLKPGVHATLEEAKSPFLMYLYKEGCVRTQKKQKVFIWNSVNFEKLVNDAIHRSERVINYYTDYRSGRSHSIDLSSFPSANVNENLESFGKRRESIAYGEIFQSSSEFKLDQLIGPQAHTKPESQEAFQGPLDENLFFLKPGQITSTNAKFNAPKNIPHYVDEKSDRKFVCMQENCRKAFKRYEHLKRHFLTHTGERFFQCSMAGCGKMFARLDNLKQHYKTHEWNSMTKRTTNNEKDDKVQVFDARVSNILHLVEGNNYY</sequence>
<evidence type="ECO:0000256" key="1">
    <source>
        <dbReference type="ARBA" id="ARBA00004123"/>
    </source>
</evidence>
<dbReference type="PROSITE" id="PS00028">
    <property type="entry name" value="ZINC_FINGER_C2H2_1"/>
    <property type="match status" value="2"/>
</dbReference>
<dbReference type="STRING" id="988480.A0A075B5B3"/>
<dbReference type="SMART" id="SM00355">
    <property type="entry name" value="ZnF_C2H2"/>
    <property type="match status" value="2"/>
</dbReference>
<evidence type="ECO:0000256" key="10">
    <source>
        <dbReference type="PROSITE-ProRule" id="PRU00042"/>
    </source>
</evidence>
<keyword evidence="2" id="KW-0479">Metal-binding</keyword>
<name>A0A075B5B3_ROZAC</name>
<feature type="domain" description="C2H2-type" evidence="11">
    <location>
        <begin position="209"/>
        <end position="238"/>
    </location>
</feature>
<evidence type="ECO:0000256" key="9">
    <source>
        <dbReference type="ARBA" id="ARBA00024345"/>
    </source>
</evidence>
<evidence type="ECO:0000256" key="8">
    <source>
        <dbReference type="ARBA" id="ARBA00023242"/>
    </source>
</evidence>
<dbReference type="Pfam" id="PF00096">
    <property type="entry name" value="zf-C2H2"/>
    <property type="match status" value="1"/>
</dbReference>
<dbReference type="InterPro" id="IPR052127">
    <property type="entry name" value="STE12_transcription_factor"/>
</dbReference>
<accession>A0A075B5B3</accession>
<dbReference type="Pfam" id="PF02200">
    <property type="entry name" value="STE"/>
    <property type="match status" value="1"/>
</dbReference>
<dbReference type="OrthoDB" id="1095242at2759"/>
<dbReference type="Proteomes" id="UP000030755">
    <property type="component" value="Unassembled WGS sequence"/>
</dbReference>
<dbReference type="FunFam" id="3.30.160.60:FF:000446">
    <property type="entry name" value="Zinc finger protein"/>
    <property type="match status" value="1"/>
</dbReference>
<dbReference type="AlphaFoldDB" id="A0A075B5B3"/>
<evidence type="ECO:0000256" key="7">
    <source>
        <dbReference type="ARBA" id="ARBA00023163"/>
    </source>
</evidence>
<comment type="subcellular location">
    <subcellularLocation>
        <location evidence="1">Nucleus</location>
    </subcellularLocation>
</comment>
<dbReference type="GO" id="GO:1990526">
    <property type="term" value="C:Ste12p-Dig1p-Dig2p complex"/>
    <property type="evidence" value="ECO:0007669"/>
    <property type="project" value="TreeGrafter"/>
</dbReference>
<dbReference type="InterPro" id="IPR003120">
    <property type="entry name" value="Ste12"/>
</dbReference>
<evidence type="ECO:0000256" key="5">
    <source>
        <dbReference type="ARBA" id="ARBA00022833"/>
    </source>
</evidence>
<keyword evidence="5" id="KW-0862">Zinc</keyword>
<proteinExistence type="inferred from homology"/>
<dbReference type="GO" id="GO:1990527">
    <property type="term" value="C:Tec1p-Ste12p-Dig1p complex"/>
    <property type="evidence" value="ECO:0007669"/>
    <property type="project" value="TreeGrafter"/>
</dbReference>
<evidence type="ECO:0000313" key="12">
    <source>
        <dbReference type="EMBL" id="EPZ36931.1"/>
    </source>
</evidence>
<organism evidence="12 13">
    <name type="scientific">Rozella allomycis (strain CSF55)</name>
    <dbReference type="NCBI Taxonomy" id="988480"/>
    <lineage>
        <taxon>Eukaryota</taxon>
        <taxon>Fungi</taxon>
        <taxon>Fungi incertae sedis</taxon>
        <taxon>Cryptomycota</taxon>
        <taxon>Cryptomycota incertae sedis</taxon>
        <taxon>Rozella</taxon>
    </lineage>
</organism>
<dbReference type="SMART" id="SM00424">
    <property type="entry name" value="STE"/>
    <property type="match status" value="1"/>
</dbReference>
<dbReference type="PROSITE" id="PS50157">
    <property type="entry name" value="ZINC_FINGER_C2H2_2"/>
    <property type="match status" value="2"/>
</dbReference>
<keyword evidence="13" id="KW-1185">Reference proteome</keyword>
<evidence type="ECO:0000256" key="2">
    <source>
        <dbReference type="ARBA" id="ARBA00022723"/>
    </source>
</evidence>
<dbReference type="PANTHER" id="PTHR47427:SF1">
    <property type="entry name" value="PROTEIN STE12"/>
    <property type="match status" value="1"/>
</dbReference>
<dbReference type="InterPro" id="IPR013087">
    <property type="entry name" value="Znf_C2H2_type"/>
</dbReference>
<dbReference type="InterPro" id="IPR036236">
    <property type="entry name" value="Znf_C2H2_sf"/>
</dbReference>
<gene>
    <name evidence="12" type="ORF">O9G_001376</name>
</gene>
<evidence type="ECO:0000259" key="11">
    <source>
        <dbReference type="PROSITE" id="PS50157"/>
    </source>
</evidence>
<dbReference type="PANTHER" id="PTHR47427">
    <property type="entry name" value="PROTEIN STE12"/>
    <property type="match status" value="1"/>
</dbReference>
<evidence type="ECO:0000256" key="4">
    <source>
        <dbReference type="ARBA" id="ARBA00022771"/>
    </source>
</evidence>
<dbReference type="SUPFAM" id="SSF57667">
    <property type="entry name" value="beta-beta-alpha zinc fingers"/>
    <property type="match status" value="2"/>
</dbReference>
<dbReference type="HOGENOM" id="CLU_924876_0_0_1"/>